<dbReference type="EMBL" id="KQ484051">
    <property type="protein sequence ID" value="KYP37965.1"/>
    <property type="molecule type" value="Genomic_DNA"/>
</dbReference>
<accession>A0A151R6F3</accession>
<dbReference type="InterPro" id="IPR027417">
    <property type="entry name" value="P-loop_NTPase"/>
</dbReference>
<evidence type="ECO:0000259" key="2">
    <source>
        <dbReference type="Pfam" id="PF05970"/>
    </source>
</evidence>
<dbReference type="GO" id="GO:0005524">
    <property type="term" value="F:ATP binding"/>
    <property type="evidence" value="ECO:0007669"/>
    <property type="project" value="UniProtKB-KW"/>
</dbReference>
<keyword evidence="1" id="KW-0227">DNA damage</keyword>
<gene>
    <name evidence="3" type="ORF">KK1_040826</name>
</gene>
<comment type="similarity">
    <text evidence="1">Belongs to the helicase family.</text>
</comment>
<dbReference type="PANTHER" id="PTHR10492:SF78">
    <property type="entry name" value="ATP-DEPENDENT DNA HELICASE"/>
    <property type="match status" value="1"/>
</dbReference>
<protein>
    <recommendedName>
        <fullName evidence="1">ATP-dependent DNA helicase</fullName>
        <ecNumber evidence="1">5.6.2.3</ecNumber>
    </recommendedName>
</protein>
<sequence length="203" mass="24229">MEVCRGSNVDKVQQYINARWICTPKALWKIFRFNLYQIYPSVERLQIHLPNCYQVRFYKYQRITDVLNNDHNSKTMLTQFFSLNRRDPNSRSYLHREILEHYYWHRGIRNGTEEGHLIRETTTIIWDETPMTNKYALETLERLLKDILDCDAPVGGKIMILEGDFRQVLLVVQKGTKAQIIYACIVKSHLWPITKVLHLQQNM</sequence>
<dbReference type="GO" id="GO:0006281">
    <property type="term" value="P:DNA repair"/>
    <property type="evidence" value="ECO:0007669"/>
    <property type="project" value="UniProtKB-KW"/>
</dbReference>
<evidence type="ECO:0000256" key="1">
    <source>
        <dbReference type="RuleBase" id="RU363044"/>
    </source>
</evidence>
<name>A0A151R6F3_CAJCA</name>
<keyword evidence="1" id="KW-0378">Hydrolase</keyword>
<dbReference type="GO" id="GO:0000723">
    <property type="term" value="P:telomere maintenance"/>
    <property type="evidence" value="ECO:0007669"/>
    <property type="project" value="InterPro"/>
</dbReference>
<keyword evidence="1" id="KW-0067">ATP-binding</keyword>
<dbReference type="Pfam" id="PF05970">
    <property type="entry name" value="PIF1"/>
    <property type="match status" value="1"/>
</dbReference>
<comment type="catalytic activity">
    <reaction evidence="1">
        <text>ATP + H2O = ADP + phosphate + H(+)</text>
        <dbReference type="Rhea" id="RHEA:13065"/>
        <dbReference type="ChEBI" id="CHEBI:15377"/>
        <dbReference type="ChEBI" id="CHEBI:15378"/>
        <dbReference type="ChEBI" id="CHEBI:30616"/>
        <dbReference type="ChEBI" id="CHEBI:43474"/>
        <dbReference type="ChEBI" id="CHEBI:456216"/>
        <dbReference type="EC" id="5.6.2.3"/>
    </reaction>
</comment>
<keyword evidence="1" id="KW-0234">DNA repair</keyword>
<keyword evidence="1" id="KW-0233">DNA recombination</keyword>
<keyword evidence="4" id="KW-1185">Reference proteome</keyword>
<organism evidence="3 4">
    <name type="scientific">Cajanus cajan</name>
    <name type="common">Pigeon pea</name>
    <name type="synonym">Cajanus indicus</name>
    <dbReference type="NCBI Taxonomy" id="3821"/>
    <lineage>
        <taxon>Eukaryota</taxon>
        <taxon>Viridiplantae</taxon>
        <taxon>Streptophyta</taxon>
        <taxon>Embryophyta</taxon>
        <taxon>Tracheophyta</taxon>
        <taxon>Spermatophyta</taxon>
        <taxon>Magnoliopsida</taxon>
        <taxon>eudicotyledons</taxon>
        <taxon>Gunneridae</taxon>
        <taxon>Pentapetalae</taxon>
        <taxon>rosids</taxon>
        <taxon>fabids</taxon>
        <taxon>Fabales</taxon>
        <taxon>Fabaceae</taxon>
        <taxon>Papilionoideae</taxon>
        <taxon>50 kb inversion clade</taxon>
        <taxon>NPAAA clade</taxon>
        <taxon>indigoferoid/millettioid clade</taxon>
        <taxon>Phaseoleae</taxon>
        <taxon>Cajanus</taxon>
    </lineage>
</organism>
<reference evidence="3" key="1">
    <citation type="journal article" date="2012" name="Nat. Biotechnol.">
        <title>Draft genome sequence of pigeonpea (Cajanus cajan), an orphan legume crop of resource-poor farmers.</title>
        <authorList>
            <person name="Varshney R.K."/>
            <person name="Chen W."/>
            <person name="Li Y."/>
            <person name="Bharti A.K."/>
            <person name="Saxena R.K."/>
            <person name="Schlueter J.A."/>
            <person name="Donoghue M.T."/>
            <person name="Azam S."/>
            <person name="Fan G."/>
            <person name="Whaley A.M."/>
            <person name="Farmer A.D."/>
            <person name="Sheridan J."/>
            <person name="Iwata A."/>
            <person name="Tuteja R."/>
            <person name="Penmetsa R.V."/>
            <person name="Wu W."/>
            <person name="Upadhyaya H.D."/>
            <person name="Yang S.P."/>
            <person name="Shah T."/>
            <person name="Saxena K.B."/>
            <person name="Michael T."/>
            <person name="McCombie W.R."/>
            <person name="Yang B."/>
            <person name="Zhang G."/>
            <person name="Yang H."/>
            <person name="Wang J."/>
            <person name="Spillane C."/>
            <person name="Cook D.R."/>
            <person name="May G.D."/>
            <person name="Xu X."/>
            <person name="Jackson S.A."/>
        </authorList>
    </citation>
    <scope>NUCLEOTIDE SEQUENCE [LARGE SCALE GENOMIC DNA]</scope>
</reference>
<dbReference type="Proteomes" id="UP000075243">
    <property type="component" value="Unassembled WGS sequence"/>
</dbReference>
<dbReference type="InterPro" id="IPR010285">
    <property type="entry name" value="DNA_helicase_pif1-like_DEAD"/>
</dbReference>
<comment type="cofactor">
    <cofactor evidence="1">
        <name>Mg(2+)</name>
        <dbReference type="ChEBI" id="CHEBI:18420"/>
    </cofactor>
</comment>
<evidence type="ECO:0000313" key="4">
    <source>
        <dbReference type="Proteomes" id="UP000075243"/>
    </source>
</evidence>
<dbReference type="Gene3D" id="3.40.50.300">
    <property type="entry name" value="P-loop containing nucleotide triphosphate hydrolases"/>
    <property type="match status" value="1"/>
</dbReference>
<dbReference type="STRING" id="3821.A0A151R6F3"/>
<keyword evidence="1" id="KW-0347">Helicase</keyword>
<feature type="domain" description="DNA helicase Pif1-like DEAD-box helicase" evidence="2">
    <location>
        <begin position="108"/>
        <end position="203"/>
    </location>
</feature>
<dbReference type="GO" id="GO:0043139">
    <property type="term" value="F:5'-3' DNA helicase activity"/>
    <property type="evidence" value="ECO:0007669"/>
    <property type="project" value="UniProtKB-EC"/>
</dbReference>
<dbReference type="PANTHER" id="PTHR10492">
    <property type="match status" value="1"/>
</dbReference>
<dbReference type="GO" id="GO:0006310">
    <property type="term" value="P:DNA recombination"/>
    <property type="evidence" value="ECO:0007669"/>
    <property type="project" value="UniProtKB-KW"/>
</dbReference>
<evidence type="ECO:0000313" key="3">
    <source>
        <dbReference type="EMBL" id="KYP37965.1"/>
    </source>
</evidence>
<dbReference type="AlphaFoldDB" id="A0A151R6F3"/>
<keyword evidence="1" id="KW-0547">Nucleotide-binding</keyword>
<dbReference type="Gramene" id="C.cajan_36801.t">
    <property type="protein sequence ID" value="C.cajan_36801.t"/>
    <property type="gene ID" value="C.cajan_36801"/>
</dbReference>
<dbReference type="GO" id="GO:0016887">
    <property type="term" value="F:ATP hydrolysis activity"/>
    <property type="evidence" value="ECO:0007669"/>
    <property type="project" value="RHEA"/>
</dbReference>
<proteinExistence type="inferred from homology"/>
<dbReference type="EC" id="5.6.2.3" evidence="1"/>